<evidence type="ECO:0000313" key="2">
    <source>
        <dbReference type="Proteomes" id="UP001219862"/>
    </source>
</evidence>
<dbReference type="Proteomes" id="UP001219862">
    <property type="component" value="Unassembled WGS sequence"/>
</dbReference>
<dbReference type="EMBL" id="JAQQXS010000008">
    <property type="protein sequence ID" value="MDC8785632.1"/>
    <property type="molecule type" value="Genomic_DNA"/>
</dbReference>
<reference evidence="1 2" key="1">
    <citation type="submission" date="2022-10" db="EMBL/GenBank/DDBJ databases">
        <title>paucibacter sp. hw8 Genome sequencing.</title>
        <authorList>
            <person name="Park S."/>
        </authorList>
    </citation>
    <scope>NUCLEOTIDE SEQUENCE [LARGE SCALE GENOMIC DNA]</scope>
    <source>
        <strain evidence="2">hw8</strain>
    </source>
</reference>
<comment type="caution">
    <text evidence="1">The sequence shown here is derived from an EMBL/GenBank/DDBJ whole genome shotgun (WGS) entry which is preliminary data.</text>
</comment>
<sequence length="412" mass="43027">MGLSLAHQGLSASTLGVIVADGDALSEAVATYYQAARGIPAANIVRVKVDTSAAAISASDFATLKASIDAQMPTSVQATLVTWAAPTRVVGTCSMSITSALAFGYDSKYCGSGCVATATSAYFDSESQSPWSDLKMRPSMLLGATTLAAAKTLIDRGVAADASYPTGDGYLIRTTDTARNIRYTDFAGLPAAWASRLTLSYIESSAQSSTETISGKTGVLFYFTGLATVPNIASNSYRPGAVADHLTSFGGMIPSAGQTTVLDWLNAGVTASYGTVEEPCNYSAKFPQASTLIGQYYRGATVLEAYWKSVQWPGQGLFVGEPLAQPFTDKPSIALQGTQYVITTRALRPNSSYALEYRVGSSGSWTILANFSTGATPPTSLNAPLPPATATQLRWLGPCATNAQLQCTLSSS</sequence>
<evidence type="ECO:0000313" key="1">
    <source>
        <dbReference type="EMBL" id="MDC8785632.1"/>
    </source>
</evidence>
<accession>A0ABT5KV15</accession>
<dbReference type="InterPro" id="IPR022265">
    <property type="entry name" value="CHP03790"/>
</dbReference>
<keyword evidence="2" id="KW-1185">Reference proteome</keyword>
<dbReference type="RefSeq" id="WP_273596744.1">
    <property type="nucleotide sequence ID" value="NZ_JAQQXS010000008.1"/>
</dbReference>
<protein>
    <submittedName>
        <fullName evidence="1">TIGR03790 family protein</fullName>
    </submittedName>
</protein>
<organism evidence="1 2">
    <name type="scientific">Roseateles koreensis</name>
    <dbReference type="NCBI Taxonomy" id="2987526"/>
    <lineage>
        <taxon>Bacteria</taxon>
        <taxon>Pseudomonadati</taxon>
        <taxon>Pseudomonadota</taxon>
        <taxon>Betaproteobacteria</taxon>
        <taxon>Burkholderiales</taxon>
        <taxon>Sphaerotilaceae</taxon>
        <taxon>Roseateles</taxon>
    </lineage>
</organism>
<proteinExistence type="predicted"/>
<dbReference type="NCBIfam" id="TIGR03790">
    <property type="entry name" value="TIGR03790 family protein"/>
    <property type="match status" value="1"/>
</dbReference>
<gene>
    <name evidence="1" type="ORF">PRZ01_10555</name>
</gene>
<name>A0ABT5KV15_9BURK</name>